<accession>A0A6L4WWP5</accession>
<reference evidence="1 2" key="1">
    <citation type="submission" date="2019-10" db="EMBL/GenBank/DDBJ databases">
        <title>Poseidonibacter ostreae sp. nov., isolated from the gut of the Ostrea denselamellosa.</title>
        <authorList>
            <person name="Choi A."/>
        </authorList>
    </citation>
    <scope>NUCLEOTIDE SEQUENCE [LARGE SCALE GENOMIC DNA]</scope>
    <source>
        <strain evidence="1 2">SJOD-M-33</strain>
    </source>
</reference>
<dbReference type="EMBL" id="WFKK01000001">
    <property type="protein sequence ID" value="KAB7891456.1"/>
    <property type="molecule type" value="Genomic_DNA"/>
</dbReference>
<dbReference type="RefSeq" id="WP_152279559.1">
    <property type="nucleotide sequence ID" value="NZ_WFKK01000001.1"/>
</dbReference>
<name>A0A6L4WWP5_9BACT</name>
<dbReference type="Proteomes" id="UP000472839">
    <property type="component" value="Unassembled WGS sequence"/>
</dbReference>
<sequence>MKNQSTDLSLNLNNIKFSEFQKHWFNTDAIDLREYFTKNISDINNPTKQELKAFNLFLDANKDKNTIVFHGTNAKHDILTEGLKKTNNKNKSFMKSQVGYVYTTLYPSTAQMFGEFASNGENVSVYAIKIPIKHLKSDSNQLESYMNLTNTKVTNTLVNSLVLTHCARIKKDLELCDVRKVWTSCNEELNVA</sequence>
<evidence type="ECO:0000313" key="2">
    <source>
        <dbReference type="Proteomes" id="UP000472839"/>
    </source>
</evidence>
<proteinExistence type="predicted"/>
<gene>
    <name evidence="1" type="ORF">GBG19_01045</name>
</gene>
<organism evidence="1 2">
    <name type="scientific">Poseidonibacter ostreae</name>
    <dbReference type="NCBI Taxonomy" id="2654171"/>
    <lineage>
        <taxon>Bacteria</taxon>
        <taxon>Pseudomonadati</taxon>
        <taxon>Campylobacterota</taxon>
        <taxon>Epsilonproteobacteria</taxon>
        <taxon>Campylobacterales</taxon>
        <taxon>Arcobacteraceae</taxon>
        <taxon>Poseidonibacter</taxon>
    </lineage>
</organism>
<comment type="caution">
    <text evidence="1">The sequence shown here is derived from an EMBL/GenBank/DDBJ whole genome shotgun (WGS) entry which is preliminary data.</text>
</comment>
<dbReference type="AlphaFoldDB" id="A0A6L4WWP5"/>
<protein>
    <submittedName>
        <fullName evidence="1">Uncharacterized protein</fullName>
    </submittedName>
</protein>
<evidence type="ECO:0000313" key="1">
    <source>
        <dbReference type="EMBL" id="KAB7891456.1"/>
    </source>
</evidence>